<feature type="non-terminal residue" evidence="2">
    <location>
        <position position="414"/>
    </location>
</feature>
<protein>
    <submittedName>
        <fullName evidence="2">Uncharacterized protein</fullName>
    </submittedName>
</protein>
<name>A0A0F9C259_9ZZZZ</name>
<accession>A0A0F9C259</accession>
<feature type="compositionally biased region" description="Low complexity" evidence="1">
    <location>
        <begin position="400"/>
        <end position="414"/>
    </location>
</feature>
<feature type="region of interest" description="Disordered" evidence="1">
    <location>
        <begin position="207"/>
        <end position="234"/>
    </location>
</feature>
<evidence type="ECO:0000313" key="2">
    <source>
        <dbReference type="EMBL" id="KKK96634.1"/>
    </source>
</evidence>
<sequence>MLQQESEFRRLLKEMEGLTAPIIFHPGGWADSVPQEIRAQVPLERLALLLRGEWDRVTDAELVCYLFTYSLAEPITSDWTAIYAWVVGQWRPDLAQSLDIPEHLTGWQMKQLQDLKRELRQRQRKFKKETTTMAADGDGTFVGQILMDVRAEGVTVGMVRQGCDPISYYLNPETEETIKDRAEAQGILDLLVEDAQARWAISPRGKAFARPAAAKPGKATPAKTTTATPAAVAEAPPSLGTQLAEAAEAQGGDTNPAAGSETPTELEQAEVLPLLTDGEAEAARMEDEIARREEGPSRPLIDEQLVEDAAEEGSVIGKGLDAIGAPPAEDGAHPVEEQNLISEQAVEAVAEVDDKAEDLTQVVHPEDLNDLNAAASANYREGTDAEVDILPRPEVGHVGPAPVEEVSPPAAARA</sequence>
<reference evidence="2" key="1">
    <citation type="journal article" date="2015" name="Nature">
        <title>Complex archaea that bridge the gap between prokaryotes and eukaryotes.</title>
        <authorList>
            <person name="Spang A."/>
            <person name="Saw J.H."/>
            <person name="Jorgensen S.L."/>
            <person name="Zaremba-Niedzwiedzka K."/>
            <person name="Martijn J."/>
            <person name="Lind A.E."/>
            <person name="van Eijk R."/>
            <person name="Schleper C."/>
            <person name="Guy L."/>
            <person name="Ettema T.J."/>
        </authorList>
    </citation>
    <scope>NUCLEOTIDE SEQUENCE</scope>
</reference>
<gene>
    <name evidence="2" type="ORF">LCGC14_2660800</name>
</gene>
<comment type="caution">
    <text evidence="2">The sequence shown here is derived from an EMBL/GenBank/DDBJ whole genome shotgun (WGS) entry which is preliminary data.</text>
</comment>
<dbReference type="EMBL" id="LAZR01046392">
    <property type="protein sequence ID" value="KKK96634.1"/>
    <property type="molecule type" value="Genomic_DNA"/>
</dbReference>
<dbReference type="AlphaFoldDB" id="A0A0F9C259"/>
<feature type="region of interest" description="Disordered" evidence="1">
    <location>
        <begin position="246"/>
        <end position="267"/>
    </location>
</feature>
<feature type="region of interest" description="Disordered" evidence="1">
    <location>
        <begin position="376"/>
        <end position="414"/>
    </location>
</feature>
<proteinExistence type="predicted"/>
<organism evidence="2">
    <name type="scientific">marine sediment metagenome</name>
    <dbReference type="NCBI Taxonomy" id="412755"/>
    <lineage>
        <taxon>unclassified sequences</taxon>
        <taxon>metagenomes</taxon>
        <taxon>ecological metagenomes</taxon>
    </lineage>
</organism>
<evidence type="ECO:0000256" key="1">
    <source>
        <dbReference type="SAM" id="MobiDB-lite"/>
    </source>
</evidence>